<accession>A0A8J4H7Y8</accession>
<organism evidence="2 3">
    <name type="scientific">Xylanibacillus composti</name>
    <dbReference type="NCBI Taxonomy" id="1572762"/>
    <lineage>
        <taxon>Bacteria</taxon>
        <taxon>Bacillati</taxon>
        <taxon>Bacillota</taxon>
        <taxon>Bacilli</taxon>
        <taxon>Bacillales</taxon>
        <taxon>Paenibacillaceae</taxon>
        <taxon>Xylanibacillus</taxon>
    </lineage>
</organism>
<feature type="transmembrane region" description="Helical" evidence="1">
    <location>
        <begin position="153"/>
        <end position="182"/>
    </location>
</feature>
<proteinExistence type="predicted"/>
<dbReference type="EMBL" id="BOVK01000042">
    <property type="protein sequence ID" value="GIQ70233.1"/>
    <property type="molecule type" value="Genomic_DNA"/>
</dbReference>
<dbReference type="GO" id="GO:0140359">
    <property type="term" value="F:ABC-type transporter activity"/>
    <property type="evidence" value="ECO:0007669"/>
    <property type="project" value="InterPro"/>
</dbReference>
<sequence length="349" mass="38271">MANSAMQSIRDNGRAAAARIRALFRAGDGVQNSIPSAFVVLIRKEIADHVRSWRFMVLLGIIMLTCLASLYTALNSIQEAIRADQSENGFIFLKLFTVSDGTLPSFIGFVGFLGPLLGIGLGFDAINSERNKGTLSRIMAQPVHRDDLLNAKFVASLTVIGLMFLSLGFLVMGMGILMIGIPPTLEEFLRVLCFLGVTVFYVGFWLNLSIVCSVRFRQPATSALSCIAVWLFFSFFYDMLLSLIGRSLAPDAAATTDQVLSYQESMLWLSRFSPYTLFNEATTTLLMPSVRTLGPITMEQAYGAIASPLPLGQSLLLVWPHLTGLAAATLLCFAASYVMFMRQEIRGRA</sequence>
<keyword evidence="1" id="KW-0812">Transmembrane</keyword>
<dbReference type="GO" id="GO:0005886">
    <property type="term" value="C:plasma membrane"/>
    <property type="evidence" value="ECO:0007669"/>
    <property type="project" value="UniProtKB-SubCell"/>
</dbReference>
<feature type="transmembrane region" description="Helical" evidence="1">
    <location>
        <begin position="220"/>
        <end position="237"/>
    </location>
</feature>
<evidence type="ECO:0000313" key="2">
    <source>
        <dbReference type="EMBL" id="GIQ70233.1"/>
    </source>
</evidence>
<dbReference type="AlphaFoldDB" id="A0A8J4H7Y8"/>
<dbReference type="PANTHER" id="PTHR43471">
    <property type="entry name" value="ABC TRANSPORTER PERMEASE"/>
    <property type="match status" value="1"/>
</dbReference>
<comment type="caution">
    <text evidence="2">The sequence shown here is derived from an EMBL/GenBank/DDBJ whole genome shotgun (WGS) entry which is preliminary data.</text>
</comment>
<evidence type="ECO:0000256" key="1">
    <source>
        <dbReference type="SAM" id="Phobius"/>
    </source>
</evidence>
<feature type="transmembrane region" description="Helical" evidence="1">
    <location>
        <begin position="103"/>
        <end position="123"/>
    </location>
</feature>
<dbReference type="Proteomes" id="UP000677918">
    <property type="component" value="Unassembled WGS sequence"/>
</dbReference>
<feature type="transmembrane region" description="Helical" evidence="1">
    <location>
        <begin position="188"/>
        <end position="208"/>
    </location>
</feature>
<keyword evidence="3" id="KW-1185">Reference proteome</keyword>
<feature type="transmembrane region" description="Helical" evidence="1">
    <location>
        <begin position="53"/>
        <end position="74"/>
    </location>
</feature>
<keyword evidence="1" id="KW-1133">Transmembrane helix</keyword>
<keyword evidence="1" id="KW-0472">Membrane</keyword>
<name>A0A8J4H7Y8_9BACL</name>
<gene>
    <name evidence="2" type="ORF">XYCOK13_30570</name>
</gene>
<dbReference type="Pfam" id="PF12679">
    <property type="entry name" value="ABC2_membrane_2"/>
    <property type="match status" value="1"/>
</dbReference>
<evidence type="ECO:0000313" key="3">
    <source>
        <dbReference type="Proteomes" id="UP000677918"/>
    </source>
</evidence>
<protein>
    <submittedName>
        <fullName evidence="2">ABC transporter permease</fullName>
    </submittedName>
</protein>
<dbReference type="PANTHER" id="PTHR43471:SF14">
    <property type="entry name" value="ABC-2 TYPE TRANSPORT SYSTEM PERMEASE PROTEIN"/>
    <property type="match status" value="1"/>
</dbReference>
<dbReference type="RefSeq" id="WP_213413003.1">
    <property type="nucleotide sequence ID" value="NZ_BOVK01000042.1"/>
</dbReference>
<reference evidence="2" key="1">
    <citation type="submission" date="2021-04" db="EMBL/GenBank/DDBJ databases">
        <title>Draft genome sequence of Xylanibacillus composti strain K13.</title>
        <authorList>
            <person name="Uke A."/>
            <person name="Chhe C."/>
            <person name="Baramee S."/>
            <person name="Kosugi A."/>
        </authorList>
    </citation>
    <scope>NUCLEOTIDE SEQUENCE</scope>
    <source>
        <strain evidence="2">K13</strain>
    </source>
</reference>
<feature type="transmembrane region" description="Helical" evidence="1">
    <location>
        <begin position="318"/>
        <end position="340"/>
    </location>
</feature>